<dbReference type="InterPro" id="IPR027417">
    <property type="entry name" value="P-loop_NTPase"/>
</dbReference>
<dbReference type="Pfam" id="PF13614">
    <property type="entry name" value="AAA_31"/>
    <property type="match status" value="1"/>
</dbReference>
<dbReference type="AlphaFoldDB" id="A0A0W7WG19"/>
<organism evidence="4 5">
    <name type="scientific">Pseudoponticoccus marisrubri</name>
    <dbReference type="NCBI Taxonomy" id="1685382"/>
    <lineage>
        <taxon>Bacteria</taxon>
        <taxon>Pseudomonadati</taxon>
        <taxon>Pseudomonadota</taxon>
        <taxon>Alphaproteobacteria</taxon>
        <taxon>Rhodobacterales</taxon>
        <taxon>Roseobacteraceae</taxon>
        <taxon>Pseudoponticoccus</taxon>
    </lineage>
</organism>
<proteinExistence type="predicted"/>
<evidence type="ECO:0000256" key="1">
    <source>
        <dbReference type="ARBA" id="ARBA00057242"/>
    </source>
</evidence>
<feature type="domain" description="AAA" evidence="3">
    <location>
        <begin position="11"/>
        <end position="189"/>
    </location>
</feature>
<dbReference type="CDD" id="cd02042">
    <property type="entry name" value="ParAB_family"/>
    <property type="match status" value="1"/>
</dbReference>
<dbReference type="RefSeq" id="WP_058863406.1">
    <property type="nucleotide sequence ID" value="NZ_LPXO01000012.1"/>
</dbReference>
<name>A0A0W7WG19_9RHOB</name>
<reference evidence="4 5" key="1">
    <citation type="submission" date="2015-12" db="EMBL/GenBank/DDBJ databases">
        <authorList>
            <person name="Shamseldin A."/>
            <person name="Moawad H."/>
            <person name="Abd El-Rahim W.M."/>
            <person name="Sadowsky M.J."/>
        </authorList>
    </citation>
    <scope>NUCLEOTIDE SEQUENCE [LARGE SCALE GENOMIC DNA]</scope>
    <source>
        <strain evidence="4 5">SJ5A-1</strain>
    </source>
</reference>
<dbReference type="InterPro" id="IPR025669">
    <property type="entry name" value="AAA_dom"/>
</dbReference>
<dbReference type="SUPFAM" id="SSF52540">
    <property type="entry name" value="P-loop containing nucleoside triphosphate hydrolases"/>
    <property type="match status" value="1"/>
</dbReference>
<evidence type="ECO:0000313" key="4">
    <source>
        <dbReference type="EMBL" id="KUF09571.1"/>
    </source>
</evidence>
<dbReference type="PANTHER" id="PTHR13696:SF52">
    <property type="entry name" value="PARA FAMILY PROTEIN CT_582"/>
    <property type="match status" value="1"/>
</dbReference>
<dbReference type="Gene3D" id="3.40.50.300">
    <property type="entry name" value="P-loop containing nucleotide triphosphate hydrolases"/>
    <property type="match status" value="1"/>
</dbReference>
<evidence type="ECO:0000313" key="5">
    <source>
        <dbReference type="Proteomes" id="UP000054396"/>
    </source>
</evidence>
<comment type="caution">
    <text evidence="4">The sequence shown here is derived from an EMBL/GenBank/DDBJ whole genome shotgun (WGS) entry which is preliminary data.</text>
</comment>
<dbReference type="PANTHER" id="PTHR13696">
    <property type="entry name" value="P-LOOP CONTAINING NUCLEOSIDE TRIPHOSPHATE HYDROLASE"/>
    <property type="match status" value="1"/>
</dbReference>
<dbReference type="InterPro" id="IPR050678">
    <property type="entry name" value="DNA_Partitioning_ATPase"/>
</dbReference>
<accession>A0A0W7WG19</accession>
<dbReference type="OrthoDB" id="9815116at2"/>
<comment type="function">
    <text evidence="1">Involved in chromosome partition. Localize to both poles of the predivisional cell following completion of DNA replication.</text>
</comment>
<dbReference type="EMBL" id="LPXO01000012">
    <property type="protein sequence ID" value="KUF09571.1"/>
    <property type="molecule type" value="Genomic_DNA"/>
</dbReference>
<dbReference type="STRING" id="1685382.AVJ23_16950"/>
<gene>
    <name evidence="4" type="ORF">AVJ23_16950</name>
</gene>
<dbReference type="Proteomes" id="UP000054396">
    <property type="component" value="Unassembled WGS sequence"/>
</dbReference>
<sequence>MSDPTRPAGPKIIAIANQKGGVGKTTTTINLGAALSEMGFKILVVDLDPQGNASTGLGIEVEDRENTTYELLLEEIELDEVVLPTSTNGLHLVPATVDLSSADIELLSNEKRSFLLHDALRQKAIDLYGFDFVLIDCPPSLNLLTVNAMVAAHSVLVPLQSEFFALEGLSQLMMTIREVRQTANPDLRIEGIVLTMYDARNNLSQQVEDDARSNLGELVFSTVIPRNVRVSEAPSYAVPVLSYDTNSKGAAAYRALAAELIRKNDKLAA</sequence>
<evidence type="ECO:0000259" key="3">
    <source>
        <dbReference type="Pfam" id="PF13614"/>
    </source>
</evidence>
<protein>
    <recommendedName>
        <fullName evidence="2">Chromosome partitioning protein ParA</fullName>
    </recommendedName>
</protein>
<evidence type="ECO:0000256" key="2">
    <source>
        <dbReference type="ARBA" id="ARBA00074747"/>
    </source>
</evidence>
<keyword evidence="5" id="KW-1185">Reference proteome</keyword>
<dbReference type="FunFam" id="3.40.50.300:FF:000285">
    <property type="entry name" value="Sporulation initiation inhibitor Soj"/>
    <property type="match status" value="1"/>
</dbReference>